<evidence type="ECO:0000256" key="1">
    <source>
        <dbReference type="ARBA" id="ARBA00009175"/>
    </source>
</evidence>
<dbReference type="InterPro" id="IPR041879">
    <property type="entry name" value="YvgL-like_PBP2"/>
</dbReference>
<evidence type="ECO:0000313" key="7">
    <source>
        <dbReference type="EMBL" id="RKP47968.1"/>
    </source>
</evidence>
<dbReference type="InterPro" id="IPR005950">
    <property type="entry name" value="ModA"/>
</dbReference>
<dbReference type="Gene3D" id="3.40.190.10">
    <property type="entry name" value="Periplasmic binding protein-like II"/>
    <property type="match status" value="2"/>
</dbReference>
<dbReference type="Pfam" id="PF13531">
    <property type="entry name" value="SBP_bac_11"/>
    <property type="match status" value="1"/>
</dbReference>
<dbReference type="AlphaFoldDB" id="A0A494XBR8"/>
<evidence type="ECO:0000313" key="8">
    <source>
        <dbReference type="Proteomes" id="UP000282076"/>
    </source>
</evidence>
<feature type="binding site" evidence="5">
    <location>
        <position position="156"/>
    </location>
    <ligand>
        <name>molybdate</name>
        <dbReference type="ChEBI" id="CHEBI:36264"/>
    </ligand>
</feature>
<dbReference type="PANTHER" id="PTHR30632">
    <property type="entry name" value="MOLYBDATE-BINDING PERIPLASMIC PROTEIN"/>
    <property type="match status" value="1"/>
</dbReference>
<sequence>MEAFPLKKIALSVLSLLLSVTLLVTASPVQQANAAQKQTELLISAAASLKDSLDVIEKQYEKAHPDIKLTFNYGSSGTLQKQIEEGAPADLFFSAGKKQMDALEKQGLVTGSKNLLLNDLVMIVPSDSKKKFTTVKELTDKSIKKIAIGQPESVPAGQYAKETLETRKVWDALQDKLVYAKDVRQVLTYVETGNVEAGFVYKTDALISTKVKIAIRVASDVHSPIVYPAGVVSDSKHSAEAKAFYAYLQTAEASSIFVKYGFSLPK</sequence>
<proteinExistence type="inferred from homology"/>
<evidence type="ECO:0000256" key="4">
    <source>
        <dbReference type="ARBA" id="ARBA00022729"/>
    </source>
</evidence>
<keyword evidence="2 5" id="KW-0500">Molybdenum</keyword>
<comment type="caution">
    <text evidence="7">The sequence shown here is derived from an EMBL/GenBank/DDBJ whole genome shotgun (WGS) entry which is preliminary data.</text>
</comment>
<dbReference type="GO" id="GO:0046872">
    <property type="term" value="F:metal ion binding"/>
    <property type="evidence" value="ECO:0007669"/>
    <property type="project" value="UniProtKB-KW"/>
</dbReference>
<dbReference type="EMBL" id="RBZM01000010">
    <property type="protein sequence ID" value="RKP47968.1"/>
    <property type="molecule type" value="Genomic_DNA"/>
</dbReference>
<dbReference type="RefSeq" id="WP_120979258.1">
    <property type="nucleotide sequence ID" value="NZ_RBZM01000010.1"/>
</dbReference>
<dbReference type="OrthoDB" id="9785015at2"/>
<dbReference type="Proteomes" id="UP000282076">
    <property type="component" value="Unassembled WGS sequence"/>
</dbReference>
<dbReference type="NCBIfam" id="TIGR01256">
    <property type="entry name" value="modA"/>
    <property type="match status" value="1"/>
</dbReference>
<dbReference type="GO" id="GO:0030973">
    <property type="term" value="F:molybdate ion binding"/>
    <property type="evidence" value="ECO:0007669"/>
    <property type="project" value="TreeGrafter"/>
</dbReference>
<dbReference type="GO" id="GO:1901359">
    <property type="term" value="F:tungstate binding"/>
    <property type="evidence" value="ECO:0007669"/>
    <property type="project" value="UniProtKB-ARBA"/>
</dbReference>
<feature type="binding site" evidence="5">
    <location>
        <position position="48"/>
    </location>
    <ligand>
        <name>molybdate</name>
        <dbReference type="ChEBI" id="CHEBI:36264"/>
    </ligand>
</feature>
<keyword evidence="4 6" id="KW-0732">Signal</keyword>
<dbReference type="FunFam" id="3.40.190.10:FF:000035">
    <property type="entry name" value="Molybdate ABC transporter substrate-binding protein"/>
    <property type="match status" value="1"/>
</dbReference>
<keyword evidence="3 5" id="KW-0479">Metal-binding</keyword>
<feature type="chain" id="PRO_5038644263" evidence="6">
    <location>
        <begin position="27"/>
        <end position="266"/>
    </location>
</feature>
<accession>A0A494XBR8</accession>
<comment type="similarity">
    <text evidence="1">Belongs to the bacterial solute-binding protein ModA family.</text>
</comment>
<dbReference type="GO" id="GO:0015689">
    <property type="term" value="P:molybdate ion transport"/>
    <property type="evidence" value="ECO:0007669"/>
    <property type="project" value="InterPro"/>
</dbReference>
<dbReference type="InterPro" id="IPR050682">
    <property type="entry name" value="ModA/WtpA"/>
</dbReference>
<evidence type="ECO:0000256" key="6">
    <source>
        <dbReference type="SAM" id="SignalP"/>
    </source>
</evidence>
<evidence type="ECO:0000256" key="2">
    <source>
        <dbReference type="ARBA" id="ARBA00022505"/>
    </source>
</evidence>
<name>A0A494XBR8_9BACL</name>
<dbReference type="PANTHER" id="PTHR30632:SF0">
    <property type="entry name" value="SULFATE-BINDING PROTEIN"/>
    <property type="match status" value="1"/>
</dbReference>
<feature type="binding site" evidence="5">
    <location>
        <position position="201"/>
    </location>
    <ligand>
        <name>molybdate</name>
        <dbReference type="ChEBI" id="CHEBI:36264"/>
    </ligand>
</feature>
<evidence type="ECO:0000256" key="5">
    <source>
        <dbReference type="PIRSR" id="PIRSR004846-1"/>
    </source>
</evidence>
<dbReference type="SUPFAM" id="SSF53850">
    <property type="entry name" value="Periplasmic binding protein-like II"/>
    <property type="match status" value="1"/>
</dbReference>
<feature type="binding site" evidence="5">
    <location>
        <position position="76"/>
    </location>
    <ligand>
        <name>molybdate</name>
        <dbReference type="ChEBI" id="CHEBI:36264"/>
    </ligand>
</feature>
<evidence type="ECO:0000256" key="3">
    <source>
        <dbReference type="ARBA" id="ARBA00022723"/>
    </source>
</evidence>
<reference evidence="7 8" key="1">
    <citation type="submission" date="2018-10" db="EMBL/GenBank/DDBJ databases">
        <title>Cohnella sp. M2MS4P-1, whole genome shotgun sequence.</title>
        <authorList>
            <person name="Tuo L."/>
        </authorList>
    </citation>
    <scope>NUCLEOTIDE SEQUENCE [LARGE SCALE GENOMIC DNA]</scope>
    <source>
        <strain evidence="7 8">M2MS4P-1</strain>
    </source>
</reference>
<feature type="binding site" evidence="5">
    <location>
        <position position="183"/>
    </location>
    <ligand>
        <name>molybdate</name>
        <dbReference type="ChEBI" id="CHEBI:36264"/>
    </ligand>
</feature>
<gene>
    <name evidence="7" type="primary">modA</name>
    <name evidence="7" type="ORF">D7Z26_22440</name>
</gene>
<dbReference type="PIRSF" id="PIRSF004846">
    <property type="entry name" value="ModA"/>
    <property type="match status" value="1"/>
</dbReference>
<keyword evidence="8" id="KW-1185">Reference proteome</keyword>
<feature type="signal peptide" evidence="6">
    <location>
        <begin position="1"/>
        <end position="26"/>
    </location>
</feature>
<dbReference type="CDD" id="cd13537">
    <property type="entry name" value="PBP2_YvgL_like"/>
    <property type="match status" value="1"/>
</dbReference>
<organism evidence="7 8">
    <name type="scientific">Cohnella endophytica</name>
    <dbReference type="NCBI Taxonomy" id="2419778"/>
    <lineage>
        <taxon>Bacteria</taxon>
        <taxon>Bacillati</taxon>
        <taxon>Bacillota</taxon>
        <taxon>Bacilli</taxon>
        <taxon>Bacillales</taxon>
        <taxon>Paenibacillaceae</taxon>
        <taxon>Cohnella</taxon>
    </lineage>
</organism>
<protein>
    <submittedName>
        <fullName evidence="7">Molybdate ABC transporter substrate-binding protein</fullName>
    </submittedName>
</protein>